<dbReference type="PANTHER" id="PTHR10363:SF2">
    <property type="entry name" value="BLEOMYCIN HYDROLASE"/>
    <property type="match status" value="1"/>
</dbReference>
<accession>A0ABW9F847</accession>
<comment type="caution">
    <text evidence="5">The sequence shown here is derived from an EMBL/GenBank/DDBJ whole genome shotgun (WGS) entry which is preliminary data.</text>
</comment>
<dbReference type="PIRSF" id="PIRSF005700">
    <property type="entry name" value="PepC"/>
    <property type="match status" value="1"/>
</dbReference>
<dbReference type="Pfam" id="PF03051">
    <property type="entry name" value="Peptidase_C1_2"/>
    <property type="match status" value="1"/>
</dbReference>
<dbReference type="RefSeq" id="WP_408126988.1">
    <property type="nucleotide sequence ID" value="NZ_JBFNFH010000024.1"/>
</dbReference>
<gene>
    <name evidence="5" type="ORF">ABGF40_08050</name>
</gene>
<name>A0ABW9F847_9FIRM</name>
<keyword evidence="4" id="KW-0031">Aminopeptidase</keyword>
<dbReference type="SUPFAM" id="SSF54001">
    <property type="entry name" value="Cysteine proteinases"/>
    <property type="match status" value="1"/>
</dbReference>
<comment type="similarity">
    <text evidence="4">Belongs to the peptidase C1 family.</text>
</comment>
<evidence type="ECO:0000256" key="2">
    <source>
        <dbReference type="ARBA" id="ARBA00022801"/>
    </source>
</evidence>
<evidence type="ECO:0000256" key="3">
    <source>
        <dbReference type="ARBA" id="ARBA00022807"/>
    </source>
</evidence>
<keyword evidence="6" id="KW-1185">Reference proteome</keyword>
<sequence length="442" mass="51685">MKIDNKFLEVSSKNFSSDRAFRIAQRAATNTGLLESTIDRRENDTNRHEFNVNLTDTKIRFQKQSGRCWIFAAMNVLEYKLAQKFNLKEFEISQSYIYFFDKLERCNYFYESILDTLDEELEGRLVSHILTAPMGDGGQWDMVKNIIRKYGVVPKNYMPESESSSKSDQMNNYLTKILRMNAKNLRKAHEAGKSREELEKMIEGYMTDIYNALSISLGTPPTKVDFEARDKDNNFVSYKNITPKEFFELIEMDLDEYVSIINAPTKDKPYYNSYTVEFLGNVVEGDIVRYVNLPIEEMKKAILHQLQDKEPVWFGCDVGQFFARGGSRLDLTTANVMDMFNVEYDFSKEERLDYHESLMTHAMVFMGCDYDEANDKINRYKVENTWGEQSGNKGFLVMSDEWFDEYMYQALINKKHLSKEIIEAYEKEPIKLKPWDPMGSLA</sequence>
<dbReference type="InterPro" id="IPR038765">
    <property type="entry name" value="Papain-like_cys_pep_sf"/>
</dbReference>
<keyword evidence="3 4" id="KW-0788">Thiol protease</keyword>
<dbReference type="PROSITE" id="PS00139">
    <property type="entry name" value="THIOL_PROTEASE_CYS"/>
    <property type="match status" value="1"/>
</dbReference>
<proteinExistence type="inferred from homology"/>
<dbReference type="Proteomes" id="UP001629536">
    <property type="component" value="Unassembled WGS sequence"/>
</dbReference>
<organism evidence="5 6">
    <name type="scientific">Helcococcus bovis</name>
    <dbReference type="NCBI Taxonomy" id="3153252"/>
    <lineage>
        <taxon>Bacteria</taxon>
        <taxon>Bacillati</taxon>
        <taxon>Bacillota</taxon>
        <taxon>Tissierellia</taxon>
        <taxon>Tissierellales</taxon>
        <taxon>Peptoniphilaceae</taxon>
        <taxon>Helcococcus</taxon>
    </lineage>
</organism>
<evidence type="ECO:0000313" key="6">
    <source>
        <dbReference type="Proteomes" id="UP001629536"/>
    </source>
</evidence>
<dbReference type="PANTHER" id="PTHR10363">
    <property type="entry name" value="BLEOMYCIN HYDROLASE"/>
    <property type="match status" value="1"/>
</dbReference>
<keyword evidence="2 4" id="KW-0378">Hydrolase</keyword>
<dbReference type="Gene3D" id="3.90.70.10">
    <property type="entry name" value="Cysteine proteinases"/>
    <property type="match status" value="1"/>
</dbReference>
<dbReference type="EMBL" id="JBFNFH010000024">
    <property type="protein sequence ID" value="MFM1525610.1"/>
    <property type="molecule type" value="Genomic_DNA"/>
</dbReference>
<dbReference type="InterPro" id="IPR000169">
    <property type="entry name" value="Pept_cys_AS"/>
</dbReference>
<evidence type="ECO:0000256" key="1">
    <source>
        <dbReference type="ARBA" id="ARBA00022670"/>
    </source>
</evidence>
<dbReference type="CDD" id="cd00585">
    <property type="entry name" value="Peptidase_C1B"/>
    <property type="match status" value="1"/>
</dbReference>
<keyword evidence="1 4" id="KW-0645">Protease</keyword>
<evidence type="ECO:0000256" key="4">
    <source>
        <dbReference type="PIRNR" id="PIRNR005700"/>
    </source>
</evidence>
<dbReference type="InterPro" id="IPR004134">
    <property type="entry name" value="Peptidase_C1B"/>
</dbReference>
<evidence type="ECO:0000313" key="5">
    <source>
        <dbReference type="EMBL" id="MFM1525610.1"/>
    </source>
</evidence>
<protein>
    <recommendedName>
        <fullName evidence="4">Aminopeptidase</fullName>
    </recommendedName>
</protein>
<reference evidence="5 6" key="1">
    <citation type="journal article" date="2024" name="Front. Microbiol.">
        <title>Pangenomic and biochemical analyses of Helcococcus ovis reveal widespread tetracycline resistance and a novel bacterial species, Helcococcus bovis.</title>
        <authorList>
            <person name="Cunha F."/>
            <person name="Zhai Y."/>
            <person name="Casaro S."/>
            <person name="Jones K.L."/>
            <person name="Hernandez M."/>
            <person name="Bisinotto R.S."/>
            <person name="Kariyawasam S."/>
            <person name="Brown M.B."/>
            <person name="Phillips A."/>
            <person name="Jeong K.C."/>
            <person name="Galvao K.N."/>
        </authorList>
    </citation>
    <scope>NUCLEOTIDE SEQUENCE [LARGE SCALE GENOMIC DNA]</scope>
    <source>
        <strain evidence="5 6">KG197</strain>
    </source>
</reference>